<dbReference type="EMBL" id="NMTY01000012">
    <property type="protein sequence ID" value="PDX81589.1"/>
    <property type="molecule type" value="Genomic_DNA"/>
</dbReference>
<protein>
    <submittedName>
        <fullName evidence="1">Aldose epimerase</fullName>
    </submittedName>
</protein>
<dbReference type="AlphaFoldDB" id="A0A2A7AR78"/>
<dbReference type="PANTHER" id="PTHR11122">
    <property type="entry name" value="APOSPORY-ASSOCIATED PROTEIN C-RELATED"/>
    <property type="match status" value="1"/>
</dbReference>
<sequence>MQATIHNEFLTLTVDTHGAEAVSLKNAAGEELLWQADPAVWKRHAPILFPWTGKLPGGTFTHGGKTYQGGQHGFARDMEHTLLRAEGDTIELELRSDAATKAQRFPFDFVLTSTFRLEGRTVHHTLTVENPADAAEELRFGIGYHPAFNIPFDSAHTTTDYEFRFDGPESPMILDARPSGLLSGKCYYQWKNVSSIPLTDELFANDSFCMAGLRSSTVGIYEKDTGRRIVCDVQGYPYSLIWSAPAKPVRFVCIEPWQSLPGAETDPQEWTERAAAACLAPGQRWATTLSTTFDR</sequence>
<dbReference type="GO" id="GO:0030246">
    <property type="term" value="F:carbohydrate binding"/>
    <property type="evidence" value="ECO:0007669"/>
    <property type="project" value="InterPro"/>
</dbReference>
<dbReference type="SUPFAM" id="SSF74650">
    <property type="entry name" value="Galactose mutarotase-like"/>
    <property type="match status" value="1"/>
</dbReference>
<reference evidence="1 2" key="1">
    <citation type="journal article" date="2017" name="Front. Microbiol.">
        <title>New Insights into the Diversity of the Genus Faecalibacterium.</title>
        <authorList>
            <person name="Benevides L."/>
            <person name="Burman S."/>
            <person name="Martin R."/>
            <person name="Robert V."/>
            <person name="Thomas M."/>
            <person name="Miquel S."/>
            <person name="Chain F."/>
            <person name="Sokol H."/>
            <person name="Bermudez-Humaran L.G."/>
            <person name="Morrison M."/>
            <person name="Langella P."/>
            <person name="Azevedo V.A."/>
            <person name="Chatel J.M."/>
            <person name="Soares S."/>
        </authorList>
    </citation>
    <scope>NUCLEOTIDE SEQUENCE [LARGE SCALE GENOMIC DNA]</scope>
    <source>
        <strain evidence="1 2">CNCM I 4575</strain>
    </source>
</reference>
<name>A0A2A7AR78_9FIRM</name>
<comment type="caution">
    <text evidence="1">The sequence shown here is derived from an EMBL/GenBank/DDBJ whole genome shotgun (WGS) entry which is preliminary data.</text>
</comment>
<dbReference type="Pfam" id="PF01263">
    <property type="entry name" value="Aldose_epim"/>
    <property type="match status" value="1"/>
</dbReference>
<dbReference type="RefSeq" id="WP_097839265.1">
    <property type="nucleotide sequence ID" value="NZ_NMTY01000012.1"/>
</dbReference>
<evidence type="ECO:0000313" key="2">
    <source>
        <dbReference type="Proteomes" id="UP000220005"/>
    </source>
</evidence>
<dbReference type="InterPro" id="IPR037481">
    <property type="entry name" value="LacX"/>
</dbReference>
<dbReference type="Gene3D" id="2.70.98.10">
    <property type="match status" value="1"/>
</dbReference>
<gene>
    <name evidence="1" type="ORF">CGS58_05785</name>
</gene>
<dbReference type="PANTHER" id="PTHR11122:SF13">
    <property type="entry name" value="GLUCOSE-6-PHOSPHATE 1-EPIMERASE"/>
    <property type="match status" value="1"/>
</dbReference>
<accession>A0A2A7AR78</accession>
<dbReference type="GO" id="GO:0016853">
    <property type="term" value="F:isomerase activity"/>
    <property type="evidence" value="ECO:0007669"/>
    <property type="project" value="InterPro"/>
</dbReference>
<dbReference type="CDD" id="cd09024">
    <property type="entry name" value="Aldose_epim_lacX"/>
    <property type="match status" value="1"/>
</dbReference>
<evidence type="ECO:0000313" key="1">
    <source>
        <dbReference type="EMBL" id="PDX81589.1"/>
    </source>
</evidence>
<dbReference type="Proteomes" id="UP000220005">
    <property type="component" value="Unassembled WGS sequence"/>
</dbReference>
<dbReference type="InterPro" id="IPR011013">
    <property type="entry name" value="Gal_mutarotase_sf_dom"/>
</dbReference>
<proteinExistence type="predicted"/>
<organism evidence="1 2">
    <name type="scientific">Faecalibacterium prausnitzii</name>
    <dbReference type="NCBI Taxonomy" id="853"/>
    <lineage>
        <taxon>Bacteria</taxon>
        <taxon>Bacillati</taxon>
        <taxon>Bacillota</taxon>
        <taxon>Clostridia</taxon>
        <taxon>Eubacteriales</taxon>
        <taxon>Oscillospiraceae</taxon>
        <taxon>Faecalibacterium</taxon>
    </lineage>
</organism>
<dbReference type="InterPro" id="IPR014718">
    <property type="entry name" value="GH-type_carb-bd"/>
</dbReference>
<dbReference type="GO" id="GO:0005975">
    <property type="term" value="P:carbohydrate metabolic process"/>
    <property type="evidence" value="ECO:0007669"/>
    <property type="project" value="InterPro"/>
</dbReference>
<dbReference type="InterPro" id="IPR008183">
    <property type="entry name" value="Aldose_1/G6P_1-epimerase"/>
</dbReference>